<protein>
    <recommendedName>
        <fullName evidence="2">NAD(+) kinase</fullName>
        <ecNumber evidence="2">2.7.1.23</ecNumber>
    </recommendedName>
</protein>
<dbReference type="PANTHER" id="PTHR13158">
    <property type="match status" value="1"/>
</dbReference>
<dbReference type="EnsemblMetazoa" id="RPRC001348-RA">
    <property type="protein sequence ID" value="RPRC001348-PA"/>
    <property type="gene ID" value="RPRC001348"/>
</dbReference>
<dbReference type="VEuPathDB" id="VectorBase:RPRC001348"/>
<dbReference type="eggNOG" id="KOG4180">
    <property type="taxonomic scope" value="Eukaryota"/>
</dbReference>
<dbReference type="InParanoid" id="T1HBD8"/>
<dbReference type="RefSeq" id="XP_073995395.1">
    <property type="nucleotide sequence ID" value="XM_074139294.1"/>
</dbReference>
<accession>T1HBD8</accession>
<comment type="similarity">
    <text evidence="1">Belongs to the NAD kinase family.</text>
</comment>
<reference evidence="7" key="1">
    <citation type="submission" date="2015-05" db="UniProtKB">
        <authorList>
            <consortium name="EnsemblMetazoa"/>
        </authorList>
    </citation>
    <scope>IDENTIFICATION</scope>
</reference>
<keyword evidence="8" id="KW-1185">Reference proteome</keyword>
<dbReference type="GO" id="GO:0003951">
    <property type="term" value="F:NAD+ kinase activity"/>
    <property type="evidence" value="ECO:0007669"/>
    <property type="project" value="UniProtKB-EC"/>
</dbReference>
<organism evidence="7 8">
    <name type="scientific">Rhodnius prolixus</name>
    <name type="common">Triatomid bug</name>
    <dbReference type="NCBI Taxonomy" id="13249"/>
    <lineage>
        <taxon>Eukaryota</taxon>
        <taxon>Metazoa</taxon>
        <taxon>Ecdysozoa</taxon>
        <taxon>Arthropoda</taxon>
        <taxon>Hexapoda</taxon>
        <taxon>Insecta</taxon>
        <taxon>Pterygota</taxon>
        <taxon>Neoptera</taxon>
        <taxon>Paraneoptera</taxon>
        <taxon>Hemiptera</taxon>
        <taxon>Heteroptera</taxon>
        <taxon>Panheteroptera</taxon>
        <taxon>Cimicomorpha</taxon>
        <taxon>Reduviidae</taxon>
        <taxon>Triatominae</taxon>
        <taxon>Rhodnius</taxon>
    </lineage>
</organism>
<dbReference type="EMBL" id="ACPB03008077">
    <property type="status" value="NOT_ANNOTATED_CDS"/>
    <property type="molecule type" value="Genomic_DNA"/>
</dbReference>
<evidence type="ECO:0000256" key="3">
    <source>
        <dbReference type="ARBA" id="ARBA00022679"/>
    </source>
</evidence>
<name>T1HBD8_RHOPR</name>
<dbReference type="InterPro" id="IPR017438">
    <property type="entry name" value="ATP-NAD_kinase_N"/>
</dbReference>
<dbReference type="Gene3D" id="2.60.200.30">
    <property type="entry name" value="Probable inorganic polyphosphate/atp-NAD kinase, domain 2"/>
    <property type="match status" value="1"/>
</dbReference>
<dbReference type="InterPro" id="IPR002504">
    <property type="entry name" value="NADK"/>
</dbReference>
<dbReference type="Pfam" id="PF01513">
    <property type="entry name" value="NAD_kinase"/>
    <property type="match status" value="1"/>
</dbReference>
<sequence length="394" mass="44048">MLTNALFSRLSKLGTGHTVFARFVSTEKFNFQKVLLLKKRTRYELEKLQFPGISDKQLECIIRKRGSDFDTLFTTHKFQKAFTKGLIEKFKSVAGEVEVVDRTAYCRELVEWADLVVTSGGDGTFLLGASEVTSREKPIIGFNNDPDRSSGRLCLSEKYSRDPSIAIQKLLKNEFHWLYRTRIEVQLTGTRAAESCVELDQWPQPMSPGAVRPANCNDLNVDTQVVPYLALNEVFAGECLASQVSYLEMDVPGNVRTKVKCSGVCVSTGTGSTSWHMSINRLSLAKVHRILEIAKVEKSPAEVFDITTTFNDSLQFSPDDPRLFYNLRDLICGGVWPDPPSIPSDAFTPCLTVISKCYAANLVIDGTRAYPFNDGTIAYMYSKPENMLKTVALL</sequence>
<proteinExistence type="inferred from homology"/>
<dbReference type="STRING" id="13249.T1HBD8"/>
<dbReference type="EC" id="2.7.1.23" evidence="2"/>
<evidence type="ECO:0000256" key="6">
    <source>
        <dbReference type="ARBA" id="ARBA00023027"/>
    </source>
</evidence>
<evidence type="ECO:0000313" key="7">
    <source>
        <dbReference type="EnsemblMetazoa" id="RPRC001348-PA"/>
    </source>
</evidence>
<dbReference type="HOGENOM" id="CLU_039559_0_0_1"/>
<dbReference type="GO" id="GO:0005739">
    <property type="term" value="C:mitochondrion"/>
    <property type="evidence" value="ECO:0007669"/>
    <property type="project" value="TreeGrafter"/>
</dbReference>
<dbReference type="GO" id="GO:0019674">
    <property type="term" value="P:NAD+ metabolic process"/>
    <property type="evidence" value="ECO:0007669"/>
    <property type="project" value="InterPro"/>
</dbReference>
<dbReference type="SUPFAM" id="SSF111331">
    <property type="entry name" value="NAD kinase/diacylglycerol kinase-like"/>
    <property type="match status" value="1"/>
</dbReference>
<dbReference type="GO" id="GO:0006741">
    <property type="term" value="P:NADP+ biosynthetic process"/>
    <property type="evidence" value="ECO:0007669"/>
    <property type="project" value="InterPro"/>
</dbReference>
<keyword evidence="3" id="KW-0808">Transferase</keyword>
<dbReference type="InterPro" id="IPR017437">
    <property type="entry name" value="ATP-NAD_kinase_PpnK-typ_C"/>
</dbReference>
<dbReference type="AlphaFoldDB" id="T1HBD8"/>
<keyword evidence="6" id="KW-0520">NAD</keyword>
<evidence type="ECO:0000256" key="1">
    <source>
        <dbReference type="ARBA" id="ARBA00010995"/>
    </source>
</evidence>
<dbReference type="Proteomes" id="UP000015103">
    <property type="component" value="Unassembled WGS sequence"/>
</dbReference>
<dbReference type="InterPro" id="IPR016064">
    <property type="entry name" value="NAD/diacylglycerol_kinase_sf"/>
</dbReference>
<evidence type="ECO:0000313" key="8">
    <source>
        <dbReference type="Proteomes" id="UP000015103"/>
    </source>
</evidence>
<dbReference type="PANTHER" id="PTHR13158:SF5">
    <property type="entry name" value="NAD KINASE 2, MITOCHONDRIAL"/>
    <property type="match status" value="1"/>
</dbReference>
<dbReference type="FunCoup" id="T1HBD8">
    <property type="interactions" value="1463"/>
</dbReference>
<dbReference type="Gene3D" id="3.40.50.10330">
    <property type="entry name" value="Probable inorganic polyphosphate/atp-NAD kinase, domain 1"/>
    <property type="match status" value="1"/>
</dbReference>
<keyword evidence="4" id="KW-0418">Kinase</keyword>
<evidence type="ECO:0000256" key="4">
    <source>
        <dbReference type="ARBA" id="ARBA00022777"/>
    </source>
</evidence>
<keyword evidence="5" id="KW-0521">NADP</keyword>
<evidence type="ECO:0000256" key="5">
    <source>
        <dbReference type="ARBA" id="ARBA00022857"/>
    </source>
</evidence>
<dbReference type="OMA" id="WHFNINK"/>
<dbReference type="GeneID" id="141459802"/>
<evidence type="ECO:0000256" key="2">
    <source>
        <dbReference type="ARBA" id="ARBA00012120"/>
    </source>
</evidence>